<evidence type="ECO:0000313" key="2">
    <source>
        <dbReference type="EMBL" id="SKB95426.1"/>
    </source>
</evidence>
<dbReference type="RefSeq" id="WP_079644610.1">
    <property type="nucleotide sequence ID" value="NZ_FUZF01000016.1"/>
</dbReference>
<organism evidence="2 3">
    <name type="scientific">Sphingobacterium nematocida</name>
    <dbReference type="NCBI Taxonomy" id="1513896"/>
    <lineage>
        <taxon>Bacteria</taxon>
        <taxon>Pseudomonadati</taxon>
        <taxon>Bacteroidota</taxon>
        <taxon>Sphingobacteriia</taxon>
        <taxon>Sphingobacteriales</taxon>
        <taxon>Sphingobacteriaceae</taxon>
        <taxon>Sphingobacterium</taxon>
    </lineage>
</organism>
<dbReference type="InterPro" id="IPR011871">
    <property type="entry name" value="Fib_succ_major"/>
</dbReference>
<evidence type="ECO:0000313" key="3">
    <source>
        <dbReference type="Proteomes" id="UP000190150"/>
    </source>
</evidence>
<proteinExistence type="predicted"/>
<dbReference type="PROSITE" id="PS51257">
    <property type="entry name" value="PROKAR_LIPOPROTEIN"/>
    <property type="match status" value="1"/>
</dbReference>
<feature type="domain" description="Fibrobacter succinogenes major paralogous" evidence="1">
    <location>
        <begin position="177"/>
        <end position="317"/>
    </location>
</feature>
<accession>A0A1T5FH41</accession>
<sequence length="318" mass="35119">MKKYILIVACSVFLFSCKESSQPIDEPSVSVIQHADFVDERDGQVYRCVTIGSQTWMADNLKYRIEMGGLGGCFTYGEELVSVATVVVDNKLFAAAATKAVADGKIQDVPGVAANQQPAYLIRIQASLIPSKTFMTRMLPYPDAYKVLEPIYNELLVKATGVAATLNRDKAEKSNGSFAKRYGYLYTFEGAKNAIPAGWRLPSDADWQELEGTLGMKREQIDLLDQWRGTVQGKLLKKGEGGLGFDAEFGGARVFGIFMYGSPYGNKDVNGYFWSSSELALNDSTQVGITRSVMFDRSTILRGTSRKEAAYHVRLIKE</sequence>
<evidence type="ECO:0000259" key="1">
    <source>
        <dbReference type="Pfam" id="PF09603"/>
    </source>
</evidence>
<dbReference type="Proteomes" id="UP000190150">
    <property type="component" value="Unassembled WGS sequence"/>
</dbReference>
<dbReference type="EMBL" id="FUZF01000016">
    <property type="protein sequence ID" value="SKB95426.1"/>
    <property type="molecule type" value="Genomic_DNA"/>
</dbReference>
<keyword evidence="3" id="KW-1185">Reference proteome</keyword>
<dbReference type="AlphaFoldDB" id="A0A1T5FH41"/>
<reference evidence="3" key="1">
    <citation type="submission" date="2017-02" db="EMBL/GenBank/DDBJ databases">
        <authorList>
            <person name="Varghese N."/>
            <person name="Submissions S."/>
        </authorList>
    </citation>
    <scope>NUCLEOTIDE SEQUENCE [LARGE SCALE GENOMIC DNA]</scope>
    <source>
        <strain evidence="3">DSM 24091</strain>
    </source>
</reference>
<protein>
    <submittedName>
        <fullName evidence="2">Major paralogous domain-containing protein</fullName>
    </submittedName>
</protein>
<dbReference type="NCBIfam" id="TIGR02145">
    <property type="entry name" value="Fib_succ_major"/>
    <property type="match status" value="2"/>
</dbReference>
<name>A0A1T5FH41_9SPHI</name>
<gene>
    <name evidence="2" type="ORF">SAMN05660841_03238</name>
</gene>
<dbReference type="Pfam" id="PF09603">
    <property type="entry name" value="Fib_succ_major"/>
    <property type="match status" value="1"/>
</dbReference>
<dbReference type="STRING" id="1513896.SAMN05660841_03238"/>